<dbReference type="InterPro" id="IPR036513">
    <property type="entry name" value="STAS_dom_sf"/>
</dbReference>
<organism evidence="1 2">
    <name type="scientific">Bacteriovorax antarcticus</name>
    <dbReference type="NCBI Taxonomy" id="3088717"/>
    <lineage>
        <taxon>Bacteria</taxon>
        <taxon>Pseudomonadati</taxon>
        <taxon>Bdellovibrionota</taxon>
        <taxon>Bacteriovoracia</taxon>
        <taxon>Bacteriovoracales</taxon>
        <taxon>Bacteriovoracaceae</taxon>
        <taxon>Bacteriovorax</taxon>
    </lineage>
</organism>
<keyword evidence="2" id="KW-1185">Reference proteome</keyword>
<dbReference type="RefSeq" id="WP_323576100.1">
    <property type="nucleotide sequence ID" value="NZ_JAYGJQ010000001.1"/>
</dbReference>
<protein>
    <recommendedName>
        <fullName evidence="3">STAS domain-containing protein</fullName>
    </recommendedName>
</protein>
<evidence type="ECO:0008006" key="3">
    <source>
        <dbReference type="Google" id="ProtNLM"/>
    </source>
</evidence>
<dbReference type="EMBL" id="JAYGJQ010000001">
    <property type="protein sequence ID" value="MEA9356404.1"/>
    <property type="molecule type" value="Genomic_DNA"/>
</dbReference>
<evidence type="ECO:0000313" key="2">
    <source>
        <dbReference type="Proteomes" id="UP001302274"/>
    </source>
</evidence>
<evidence type="ECO:0000313" key="1">
    <source>
        <dbReference type="EMBL" id="MEA9356404.1"/>
    </source>
</evidence>
<accession>A0ABU5VTN5</accession>
<reference evidence="1 2" key="1">
    <citation type="submission" date="2023-11" db="EMBL/GenBank/DDBJ databases">
        <title>A Novel Polar Bacteriovorax (B. antarcticus) Isolated from the Biocrust in Antarctica.</title>
        <authorList>
            <person name="Mun W."/>
            <person name="Choi S.Y."/>
            <person name="Mitchell R.J."/>
        </authorList>
    </citation>
    <scope>NUCLEOTIDE SEQUENCE [LARGE SCALE GENOMIC DNA]</scope>
    <source>
        <strain evidence="1 2">PP10</strain>
    </source>
</reference>
<gene>
    <name evidence="1" type="ORF">SHI21_09330</name>
</gene>
<name>A0ABU5VTN5_9BACT</name>
<dbReference type="Gene3D" id="3.30.750.24">
    <property type="entry name" value="STAS domain"/>
    <property type="match status" value="1"/>
</dbReference>
<dbReference type="Proteomes" id="UP001302274">
    <property type="component" value="Unassembled WGS sequence"/>
</dbReference>
<comment type="caution">
    <text evidence="1">The sequence shown here is derived from an EMBL/GenBank/DDBJ whole genome shotgun (WGS) entry which is preliminary data.</text>
</comment>
<sequence length="119" mass="13540">MSSIVKMGTALYLKVSVSLQREDMDRLEEIYKEFQRSGDESFVFDFSDLRSVSEKACYLLASIQEVARSKGKVYVLTPKTVVLDQLLELKIIKISEVYENRALIAQAMKSKVKGNIPEL</sequence>
<proteinExistence type="predicted"/>